<comment type="caution">
    <text evidence="1">The sequence shown here is derived from an EMBL/GenBank/DDBJ whole genome shotgun (WGS) entry which is preliminary data.</text>
</comment>
<evidence type="ECO:0000313" key="1">
    <source>
        <dbReference type="EMBL" id="KAF6002882.1"/>
    </source>
</evidence>
<dbReference type="AlphaFoldDB" id="A0A7J7IIF1"/>
<reference evidence="1 2" key="1">
    <citation type="journal article" date="2020" name="J. Phycol.">
        <title>Comparative genome analysis reveals Cyanidiococcus gen. nov., a new extremophilic red algal genus sister to Cyanidioschyzon (Cyanidioschyzonaceae, Rhodophyta).</title>
        <authorList>
            <person name="Liu S.-L."/>
            <person name="Chiang Y.-R."/>
            <person name="Yoon H.S."/>
            <person name="Fu H.-Y."/>
        </authorList>
    </citation>
    <scope>NUCLEOTIDE SEQUENCE [LARGE SCALE GENOMIC DNA]</scope>
    <source>
        <strain evidence="1 2">THAL066</strain>
    </source>
</reference>
<name>A0A7J7IIF1_9RHOD</name>
<proteinExistence type="predicted"/>
<dbReference type="Proteomes" id="UP000530660">
    <property type="component" value="Unassembled WGS sequence"/>
</dbReference>
<sequence>MAQSRGAPQTRTIDWLPLSQFVWIVVSRAPLHRTLASTSSVFRETLSLPLQHFSATRPSSSRRAFAPCESVSANAQLRARTSAIAERLAQLPCLVLGWTES</sequence>
<dbReference type="EMBL" id="VWRR01000008">
    <property type="protein sequence ID" value="KAF6002882.1"/>
    <property type="molecule type" value="Genomic_DNA"/>
</dbReference>
<keyword evidence="2" id="KW-1185">Reference proteome</keyword>
<evidence type="ECO:0000313" key="2">
    <source>
        <dbReference type="Proteomes" id="UP000530660"/>
    </source>
</evidence>
<gene>
    <name evidence="1" type="ORF">F1559_000135</name>
</gene>
<accession>A0A7J7IIF1</accession>
<protein>
    <submittedName>
        <fullName evidence="1">Uncharacterized protein</fullName>
    </submittedName>
</protein>
<organism evidence="1 2">
    <name type="scientific">Cyanidiococcus yangmingshanensis</name>
    <dbReference type="NCBI Taxonomy" id="2690220"/>
    <lineage>
        <taxon>Eukaryota</taxon>
        <taxon>Rhodophyta</taxon>
        <taxon>Bangiophyceae</taxon>
        <taxon>Cyanidiales</taxon>
        <taxon>Cyanidiaceae</taxon>
        <taxon>Cyanidiococcus</taxon>
    </lineage>
</organism>